<organism evidence="8 9">
    <name type="scientific">Candidatus Syntropharchaeum caldarium</name>
    <dbReference type="NCBI Taxonomy" id="1838285"/>
    <lineage>
        <taxon>Archaea</taxon>
        <taxon>Methanobacteriati</taxon>
        <taxon>Methanobacteriota</taxon>
        <taxon>Stenosarchaea group</taxon>
        <taxon>Methanomicrobia</taxon>
        <taxon>Methanosarcinales</taxon>
        <taxon>ANME-2 cluster</taxon>
        <taxon>Candidatus Syntropharchaeum</taxon>
    </lineage>
</organism>
<dbReference type="Gene3D" id="3.30.70.330">
    <property type="match status" value="1"/>
</dbReference>
<dbReference type="PANTHER" id="PTHR11620">
    <property type="entry name" value="60S RIBOSOMAL PROTEIN L23A"/>
    <property type="match status" value="1"/>
</dbReference>
<dbReference type="InterPro" id="IPR019985">
    <property type="entry name" value="Ribosomal_uL23"/>
</dbReference>
<dbReference type="GO" id="GO:0006412">
    <property type="term" value="P:translation"/>
    <property type="evidence" value="ECO:0007669"/>
    <property type="project" value="UniProtKB-UniRule"/>
</dbReference>
<dbReference type="Pfam" id="PF00276">
    <property type="entry name" value="Ribosomal_L23"/>
    <property type="match status" value="1"/>
</dbReference>
<dbReference type="GO" id="GO:0019843">
    <property type="term" value="F:rRNA binding"/>
    <property type="evidence" value="ECO:0007669"/>
    <property type="project" value="UniProtKB-UniRule"/>
</dbReference>
<gene>
    <name evidence="6" type="primary">rpl23</name>
    <name evidence="8" type="ORF">SCAL_001342</name>
</gene>
<evidence type="ECO:0000256" key="5">
    <source>
        <dbReference type="ARBA" id="ARBA00023274"/>
    </source>
</evidence>
<keyword evidence="5 6" id="KW-0687">Ribonucleoprotein</keyword>
<dbReference type="FunFam" id="3.30.70.330:FF:000532">
    <property type="entry name" value="50S ribosomal protein L23"/>
    <property type="match status" value="1"/>
</dbReference>
<evidence type="ECO:0000256" key="7">
    <source>
        <dbReference type="RuleBase" id="RU003934"/>
    </source>
</evidence>
<keyword evidence="2 6" id="KW-0699">rRNA-binding</keyword>
<evidence type="ECO:0000313" key="8">
    <source>
        <dbReference type="EMBL" id="OFV67424.1"/>
    </source>
</evidence>
<dbReference type="PROSITE" id="PS00050">
    <property type="entry name" value="RIBOSOMAL_L23"/>
    <property type="match status" value="1"/>
</dbReference>
<keyword evidence="4 6" id="KW-0689">Ribosomal protein</keyword>
<comment type="subunit">
    <text evidence="6">Part of the 50S ribosomal subunit. Contacts protein L29.</text>
</comment>
<name>A0A1F2P8G3_9EURY</name>
<evidence type="ECO:0000256" key="2">
    <source>
        <dbReference type="ARBA" id="ARBA00022730"/>
    </source>
</evidence>
<dbReference type="HAMAP" id="MF_01369_A">
    <property type="entry name" value="Ribosomal_uL23_A"/>
    <property type="match status" value="1"/>
</dbReference>
<dbReference type="NCBIfam" id="TIGR03636">
    <property type="entry name" value="uL23_arch"/>
    <property type="match status" value="1"/>
</dbReference>
<dbReference type="AlphaFoldDB" id="A0A1F2P8G3"/>
<dbReference type="InterPro" id="IPR001014">
    <property type="entry name" value="Ribosomal_uL23_CS"/>
</dbReference>
<dbReference type="Proteomes" id="UP000186940">
    <property type="component" value="Unassembled WGS sequence"/>
</dbReference>
<evidence type="ECO:0000256" key="6">
    <source>
        <dbReference type="HAMAP-Rule" id="MF_01369"/>
    </source>
</evidence>
<sequence>MIIKHVVVTEKSNLAMEEKNELQFIVDISANKSQIINEIEDRFDVTVLSVRTAITPRGEKKAYVTLSEADSADALITKMGVL</sequence>
<dbReference type="InterPro" id="IPR013025">
    <property type="entry name" value="Ribosomal_uL23-like"/>
</dbReference>
<evidence type="ECO:0000256" key="4">
    <source>
        <dbReference type="ARBA" id="ARBA00022980"/>
    </source>
</evidence>
<dbReference type="SUPFAM" id="SSF54189">
    <property type="entry name" value="Ribosomal proteins S24e, L23 and L15e"/>
    <property type="match status" value="1"/>
</dbReference>
<reference evidence="8" key="1">
    <citation type="submission" date="2016-05" db="EMBL/GenBank/DDBJ databases">
        <title>Microbial consortia oxidize butane by reversing methanogenesis.</title>
        <authorList>
            <person name="Laso-Perez R."/>
            <person name="Richter M."/>
            <person name="Wegener G."/>
            <person name="Musat F."/>
        </authorList>
    </citation>
    <scope>NUCLEOTIDE SEQUENCE [LARGE SCALE GENOMIC DNA]</scope>
    <source>
        <strain evidence="8">BOX2</strain>
    </source>
</reference>
<accession>A0A1F2P8G3</accession>
<dbReference type="NCBIfam" id="NF011118">
    <property type="entry name" value="PRK14548.1"/>
    <property type="match status" value="1"/>
</dbReference>
<dbReference type="InterPro" id="IPR012678">
    <property type="entry name" value="Ribosomal_uL23/eL15/eS24_sf"/>
</dbReference>
<keyword evidence="9" id="KW-1185">Reference proteome</keyword>
<evidence type="ECO:0000256" key="1">
    <source>
        <dbReference type="ARBA" id="ARBA00006700"/>
    </source>
</evidence>
<dbReference type="EMBL" id="LYOS01000004">
    <property type="protein sequence ID" value="OFV67424.1"/>
    <property type="molecule type" value="Genomic_DNA"/>
</dbReference>
<dbReference type="GO" id="GO:0005840">
    <property type="term" value="C:ribosome"/>
    <property type="evidence" value="ECO:0007669"/>
    <property type="project" value="UniProtKB-UniRule"/>
</dbReference>
<comment type="function">
    <text evidence="6">Binds to 23S rRNA. One of the proteins that surrounds the polypeptide exit tunnel on the outside of the ribosome.</text>
</comment>
<evidence type="ECO:0000256" key="3">
    <source>
        <dbReference type="ARBA" id="ARBA00022884"/>
    </source>
</evidence>
<proteinExistence type="inferred from homology"/>
<dbReference type="GO" id="GO:0003735">
    <property type="term" value="F:structural constituent of ribosome"/>
    <property type="evidence" value="ECO:0007669"/>
    <property type="project" value="UniProtKB-UniRule"/>
</dbReference>
<keyword evidence="3 6" id="KW-0694">RNA-binding</keyword>
<comment type="caution">
    <text evidence="8">The sequence shown here is derived from an EMBL/GenBank/DDBJ whole genome shotgun (WGS) entry which is preliminary data.</text>
</comment>
<protein>
    <recommendedName>
        <fullName evidence="6">Large ribosomal subunit protein uL23</fullName>
    </recommendedName>
</protein>
<dbReference type="STRING" id="1838285.SCAL_001342"/>
<comment type="similarity">
    <text evidence="1 6 7">Belongs to the universal ribosomal protein uL23 family.</text>
</comment>
<dbReference type="GO" id="GO:1990904">
    <property type="term" value="C:ribonucleoprotein complex"/>
    <property type="evidence" value="ECO:0007669"/>
    <property type="project" value="UniProtKB-KW"/>
</dbReference>
<dbReference type="InterPro" id="IPR012677">
    <property type="entry name" value="Nucleotide-bd_a/b_plait_sf"/>
</dbReference>
<evidence type="ECO:0000313" key="9">
    <source>
        <dbReference type="Proteomes" id="UP000186940"/>
    </source>
</evidence>